<dbReference type="STRING" id="39482.ERS852491_02116"/>
<feature type="domain" description="Dipicolinate synthase subunit A N-terminal" evidence="2">
    <location>
        <begin position="8"/>
        <end position="128"/>
    </location>
</feature>
<gene>
    <name evidence="3" type="primary">spoVFA</name>
    <name evidence="3" type="ORF">ERS852491_02116</name>
</gene>
<dbReference type="InterPro" id="IPR031629">
    <property type="entry name" value="DpaA_N"/>
</dbReference>
<dbReference type="AlphaFoldDB" id="A0A174EWA8"/>
<dbReference type="GO" id="GO:0051287">
    <property type="term" value="F:NAD binding"/>
    <property type="evidence" value="ECO:0007669"/>
    <property type="project" value="InterPro"/>
</dbReference>
<dbReference type="RefSeq" id="WP_055152974.1">
    <property type="nucleotide sequence ID" value="NZ_CYZU01000017.1"/>
</dbReference>
<dbReference type="Proteomes" id="UP000095544">
    <property type="component" value="Unassembled WGS sequence"/>
</dbReference>
<organism evidence="3 4">
    <name type="scientific">Faecalicatena contorta</name>
    <dbReference type="NCBI Taxonomy" id="39482"/>
    <lineage>
        <taxon>Bacteria</taxon>
        <taxon>Bacillati</taxon>
        <taxon>Bacillota</taxon>
        <taxon>Clostridia</taxon>
        <taxon>Lachnospirales</taxon>
        <taxon>Lachnospiraceae</taxon>
        <taxon>Faecalicatena</taxon>
    </lineage>
</organism>
<evidence type="ECO:0000259" key="2">
    <source>
        <dbReference type="Pfam" id="PF16924"/>
    </source>
</evidence>
<dbReference type="InterPro" id="IPR006140">
    <property type="entry name" value="D-isomer_DH_NAD-bd"/>
</dbReference>
<dbReference type="InterPro" id="IPR036291">
    <property type="entry name" value="NAD(P)-bd_dom_sf"/>
</dbReference>
<protein>
    <submittedName>
        <fullName evidence="3">Stage V sporulation protein FA</fullName>
    </submittedName>
</protein>
<dbReference type="OrthoDB" id="8840764at2"/>
<proteinExistence type="predicted"/>
<feature type="domain" description="D-isomer specific 2-hydroxyacid dehydrogenase NAD-binding" evidence="1">
    <location>
        <begin position="151"/>
        <end position="248"/>
    </location>
</feature>
<evidence type="ECO:0000259" key="1">
    <source>
        <dbReference type="Pfam" id="PF02826"/>
    </source>
</evidence>
<reference evidence="3 4" key="1">
    <citation type="submission" date="2015-09" db="EMBL/GenBank/DDBJ databases">
        <authorList>
            <consortium name="Pathogen Informatics"/>
        </authorList>
    </citation>
    <scope>NUCLEOTIDE SEQUENCE [LARGE SCALE GENOMIC DNA]</scope>
    <source>
        <strain evidence="3 4">2789STDY5834876</strain>
    </source>
</reference>
<dbReference type="Pfam" id="PF02826">
    <property type="entry name" value="2-Hacid_dh_C"/>
    <property type="match status" value="1"/>
</dbReference>
<accession>A0A174EWA8</accession>
<dbReference type="Gene3D" id="3.40.50.720">
    <property type="entry name" value="NAD(P)-binding Rossmann-like Domain"/>
    <property type="match status" value="1"/>
</dbReference>
<evidence type="ECO:0000313" key="3">
    <source>
        <dbReference type="EMBL" id="CUO40826.1"/>
    </source>
</evidence>
<dbReference type="Pfam" id="PF16924">
    <property type="entry name" value="DpaA_N"/>
    <property type="match status" value="1"/>
</dbReference>
<evidence type="ECO:0000313" key="4">
    <source>
        <dbReference type="Proteomes" id="UP000095544"/>
    </source>
</evidence>
<sequence length="304" mass="32525">MEYPQYDYAVIGGDMRQVYLAEELAHHQNRVCCYALMAAPDERRCSDASVVNAVSDLREACAGSRCVIGPIPLSKNGRDISQNAPEGCLHLDALLSSLNSGCHFFSGCIPESFKNAALEKGVSVHDLMEHSSLAYYNTIATAEGALCEAISRSPQNLRQSSCAVLGYGKCGRTLVQYLKALCCRVFVFSIDEQECAQAAVAADTSMPLDALLKHIGNFDFIFNTVPALIVTAEVLENVKSSATIIDIASAPGGVDFAEAQRLGITAALCLGLPGKYAPSSSAKAVKETIESLLSQEHTAQIHKE</sequence>
<dbReference type="NCBIfam" id="NF006162">
    <property type="entry name" value="PRK08306.1"/>
    <property type="match status" value="1"/>
</dbReference>
<name>A0A174EWA8_9FIRM</name>
<dbReference type="EMBL" id="CYZU01000017">
    <property type="protein sequence ID" value="CUO40826.1"/>
    <property type="molecule type" value="Genomic_DNA"/>
</dbReference>
<dbReference type="SUPFAM" id="SSF51735">
    <property type="entry name" value="NAD(P)-binding Rossmann-fold domains"/>
    <property type="match status" value="1"/>
</dbReference>